<dbReference type="Pfam" id="PF13416">
    <property type="entry name" value="SBP_bac_8"/>
    <property type="match status" value="1"/>
</dbReference>
<dbReference type="Proteomes" id="UP001220478">
    <property type="component" value="Chromosome"/>
</dbReference>
<gene>
    <name evidence="3" type="ORF">PYS61_00705</name>
</gene>
<name>A0ABY8C600_9FIRM</name>
<dbReference type="PANTHER" id="PTHR30006:SF2">
    <property type="entry name" value="ABC TRANSPORTER SUBSTRATE-BINDING PROTEIN"/>
    <property type="match status" value="1"/>
</dbReference>
<protein>
    <submittedName>
        <fullName evidence="3">Extracellular solute-binding protein</fullName>
    </submittedName>
</protein>
<dbReference type="InterPro" id="IPR006059">
    <property type="entry name" value="SBP"/>
</dbReference>
<accession>A0ABY8C600</accession>
<reference evidence="3 4" key="1">
    <citation type="submission" date="2023-02" db="EMBL/GenBank/DDBJ databases">
        <title>Novel Oscillospiraceae bacterial genomes.</title>
        <authorList>
            <person name="Srinivasan S."/>
            <person name="Austin M.N."/>
            <person name="Fiedler T.L."/>
            <person name="Strenk S.M."/>
            <person name="Agnew K.J."/>
            <person name="Nagana Gowda G.A."/>
            <person name="Raftery D."/>
            <person name="Beamer M.A."/>
            <person name="Achilles S.L."/>
            <person name="Wiesenfeld H.C."/>
            <person name="Fredricks D.N."/>
            <person name="Hillier S.L."/>
        </authorList>
    </citation>
    <scope>NUCLEOTIDE SEQUENCE [LARGE SCALE GENOMIC DNA]</scope>
    <source>
        <strain evidence="3 4">CHIC02 1186E3-8</strain>
    </source>
</reference>
<organism evidence="3 4">
    <name type="scientific">Amygdalobacter indicium</name>
    <dbReference type="NCBI Taxonomy" id="3029272"/>
    <lineage>
        <taxon>Bacteria</taxon>
        <taxon>Bacillati</taxon>
        <taxon>Bacillota</taxon>
        <taxon>Clostridia</taxon>
        <taxon>Eubacteriales</taxon>
        <taxon>Oscillospiraceae</taxon>
        <taxon>Amygdalobacter</taxon>
    </lineage>
</organism>
<proteinExistence type="predicted"/>
<keyword evidence="1 2" id="KW-0732">Signal</keyword>
<sequence length="362" mass="40929">MMLKNKAIKLLAAFSALTIGLTACSSATGKPADSQKKDSGKPAKTSELVIYSNTVQDGRDAWLTEKAKAMGIDLKFVKVPGGEVYNRLVAEKKAPQADIALGMDEGYFTKLADQGLLEKYEPKWLKDIPKEYVQGNGLFSPVLEVRIYLMYNPKYIKDAPKDWDDLINNEKFVKKYRLSQAISGGTDQKAAMSILLKYRDDKSKNGISDEGWNQLKKFYEHGYMPPKGEDYVKNFATGKVPIMYFFSTAVPKSEKKFDFKAVPINPKEGVFSVCEQIGIVNKGKDHDYSKAKQFVDWFGSAEAQKEWTAKFGTFPVNPKAQEAADPRLQEIMKATKPMKVDWKFINQHIDEWVEKVELEILK</sequence>
<evidence type="ECO:0000256" key="2">
    <source>
        <dbReference type="SAM" id="SignalP"/>
    </source>
</evidence>
<dbReference type="EMBL" id="CP118868">
    <property type="protein sequence ID" value="WEG35714.1"/>
    <property type="molecule type" value="Genomic_DNA"/>
</dbReference>
<dbReference type="RefSeq" id="WP_315568318.1">
    <property type="nucleotide sequence ID" value="NZ_CP118866.1"/>
</dbReference>
<dbReference type="Gene3D" id="3.40.190.10">
    <property type="entry name" value="Periplasmic binding protein-like II"/>
    <property type="match status" value="2"/>
</dbReference>
<dbReference type="PROSITE" id="PS51257">
    <property type="entry name" value="PROKAR_LIPOPROTEIN"/>
    <property type="match status" value="1"/>
</dbReference>
<evidence type="ECO:0000313" key="4">
    <source>
        <dbReference type="Proteomes" id="UP001220478"/>
    </source>
</evidence>
<dbReference type="PANTHER" id="PTHR30006">
    <property type="entry name" value="THIAMINE-BINDING PERIPLASMIC PROTEIN-RELATED"/>
    <property type="match status" value="1"/>
</dbReference>
<feature type="chain" id="PRO_5047549121" evidence="2">
    <location>
        <begin position="28"/>
        <end position="362"/>
    </location>
</feature>
<keyword evidence="4" id="KW-1185">Reference proteome</keyword>
<evidence type="ECO:0000313" key="3">
    <source>
        <dbReference type="EMBL" id="WEG35714.1"/>
    </source>
</evidence>
<dbReference type="SUPFAM" id="SSF53850">
    <property type="entry name" value="Periplasmic binding protein-like II"/>
    <property type="match status" value="1"/>
</dbReference>
<feature type="signal peptide" evidence="2">
    <location>
        <begin position="1"/>
        <end position="27"/>
    </location>
</feature>
<evidence type="ECO:0000256" key="1">
    <source>
        <dbReference type="ARBA" id="ARBA00022729"/>
    </source>
</evidence>